<dbReference type="EMBL" id="LUHQ01000004">
    <property type="protein sequence ID" value="OAP00630.1"/>
    <property type="molecule type" value="Genomic_DNA"/>
</dbReference>
<accession>A0A178V2P7</accession>
<protein>
    <submittedName>
        <fullName evidence="1">Uncharacterized protein</fullName>
    </submittedName>
</protein>
<dbReference type="Proteomes" id="UP000078284">
    <property type="component" value="Chromosome 4"/>
</dbReference>
<reference evidence="2" key="1">
    <citation type="journal article" date="2016" name="Proc. Natl. Acad. Sci. U.S.A.">
        <title>Chromosome-level assembly of Arabidopsis thaliana Ler reveals the extent of translocation and inversion polymorphisms.</title>
        <authorList>
            <person name="Zapata L."/>
            <person name="Ding J."/>
            <person name="Willing E.M."/>
            <person name="Hartwig B."/>
            <person name="Bezdan D."/>
            <person name="Jiao W.B."/>
            <person name="Patel V."/>
            <person name="Velikkakam James G."/>
            <person name="Koornneef M."/>
            <person name="Ossowski S."/>
            <person name="Schneeberger K."/>
        </authorList>
    </citation>
    <scope>NUCLEOTIDE SEQUENCE [LARGE SCALE GENOMIC DNA]</scope>
    <source>
        <strain evidence="2">cv. Landsberg erecta</strain>
    </source>
</reference>
<evidence type="ECO:0000313" key="1">
    <source>
        <dbReference type="EMBL" id="OAP00630.1"/>
    </source>
</evidence>
<comment type="caution">
    <text evidence="1">The sequence shown here is derived from an EMBL/GenBank/DDBJ whole genome shotgun (WGS) entry which is preliminary data.</text>
</comment>
<name>A0A178V2P7_ARATH</name>
<proteinExistence type="predicted"/>
<dbReference type="AlphaFoldDB" id="A0A178V2P7"/>
<gene>
    <name evidence="1" type="ordered locus">AXX17_At4g34710</name>
</gene>
<sequence length="66" mass="7916">MYYSWTLEYLHHLITTARPIGRKEETRGLEGYYVWNCSTSNSRICLYVSYYGVVTGPWFWNKNNLL</sequence>
<organism evidence="1 2">
    <name type="scientific">Arabidopsis thaliana</name>
    <name type="common">Mouse-ear cress</name>
    <dbReference type="NCBI Taxonomy" id="3702"/>
    <lineage>
        <taxon>Eukaryota</taxon>
        <taxon>Viridiplantae</taxon>
        <taxon>Streptophyta</taxon>
        <taxon>Embryophyta</taxon>
        <taxon>Tracheophyta</taxon>
        <taxon>Spermatophyta</taxon>
        <taxon>Magnoliopsida</taxon>
        <taxon>eudicotyledons</taxon>
        <taxon>Gunneridae</taxon>
        <taxon>Pentapetalae</taxon>
        <taxon>rosids</taxon>
        <taxon>malvids</taxon>
        <taxon>Brassicales</taxon>
        <taxon>Brassicaceae</taxon>
        <taxon>Camelineae</taxon>
        <taxon>Arabidopsis</taxon>
    </lineage>
</organism>
<evidence type="ECO:0000313" key="2">
    <source>
        <dbReference type="Proteomes" id="UP000078284"/>
    </source>
</evidence>